<protein>
    <submittedName>
        <fullName evidence="2">Uncharacterized protein</fullName>
    </submittedName>
</protein>
<accession>A0A5B7DYQ0</accession>
<reference evidence="2 3" key="1">
    <citation type="submission" date="2019-05" db="EMBL/GenBank/DDBJ databases">
        <title>Another draft genome of Portunus trituberculatus and its Hox gene families provides insights of decapod evolution.</title>
        <authorList>
            <person name="Jeong J.-H."/>
            <person name="Song I."/>
            <person name="Kim S."/>
            <person name="Choi T."/>
            <person name="Kim D."/>
            <person name="Ryu S."/>
            <person name="Kim W."/>
        </authorList>
    </citation>
    <scope>NUCLEOTIDE SEQUENCE [LARGE SCALE GENOMIC DNA]</scope>
    <source>
        <tissue evidence="2">Muscle</tissue>
    </source>
</reference>
<evidence type="ECO:0000313" key="2">
    <source>
        <dbReference type="EMBL" id="MPC25904.1"/>
    </source>
</evidence>
<feature type="compositionally biased region" description="Polar residues" evidence="1">
    <location>
        <begin position="92"/>
        <end position="102"/>
    </location>
</feature>
<feature type="compositionally biased region" description="Polar residues" evidence="1">
    <location>
        <begin position="1"/>
        <end position="17"/>
    </location>
</feature>
<feature type="region of interest" description="Disordered" evidence="1">
    <location>
        <begin position="1"/>
        <end position="26"/>
    </location>
</feature>
<proteinExistence type="predicted"/>
<comment type="caution">
    <text evidence="2">The sequence shown here is derived from an EMBL/GenBank/DDBJ whole genome shotgun (WGS) entry which is preliminary data.</text>
</comment>
<evidence type="ECO:0000256" key="1">
    <source>
        <dbReference type="SAM" id="MobiDB-lite"/>
    </source>
</evidence>
<feature type="region of interest" description="Disordered" evidence="1">
    <location>
        <begin position="92"/>
        <end position="125"/>
    </location>
</feature>
<dbReference type="Proteomes" id="UP000324222">
    <property type="component" value="Unassembled WGS sequence"/>
</dbReference>
<gene>
    <name evidence="2" type="ORF">E2C01_019029</name>
</gene>
<dbReference type="EMBL" id="VSRR010001526">
    <property type="protein sequence ID" value="MPC25904.1"/>
    <property type="molecule type" value="Genomic_DNA"/>
</dbReference>
<name>A0A5B7DYQ0_PORTR</name>
<keyword evidence="3" id="KW-1185">Reference proteome</keyword>
<feature type="compositionally biased region" description="Basic and acidic residues" evidence="1">
    <location>
        <begin position="103"/>
        <end position="125"/>
    </location>
</feature>
<organism evidence="2 3">
    <name type="scientific">Portunus trituberculatus</name>
    <name type="common">Swimming crab</name>
    <name type="synonym">Neptunus trituberculatus</name>
    <dbReference type="NCBI Taxonomy" id="210409"/>
    <lineage>
        <taxon>Eukaryota</taxon>
        <taxon>Metazoa</taxon>
        <taxon>Ecdysozoa</taxon>
        <taxon>Arthropoda</taxon>
        <taxon>Crustacea</taxon>
        <taxon>Multicrustacea</taxon>
        <taxon>Malacostraca</taxon>
        <taxon>Eumalacostraca</taxon>
        <taxon>Eucarida</taxon>
        <taxon>Decapoda</taxon>
        <taxon>Pleocyemata</taxon>
        <taxon>Brachyura</taxon>
        <taxon>Eubrachyura</taxon>
        <taxon>Portunoidea</taxon>
        <taxon>Portunidae</taxon>
        <taxon>Portuninae</taxon>
        <taxon>Portunus</taxon>
    </lineage>
</organism>
<sequence>MRTNSKFPNLSTLTQALRTPRQGPPHSRLCGHNGALLPVACHAGGGYVKLYLFIFPGEYSGQDATLIGGAGQTGPRPRPGHTHRFLLNLWSESPNGKQQSCSIEDRTPPARGREGSQGRAVFRLE</sequence>
<evidence type="ECO:0000313" key="3">
    <source>
        <dbReference type="Proteomes" id="UP000324222"/>
    </source>
</evidence>
<dbReference type="AlphaFoldDB" id="A0A5B7DYQ0"/>